<dbReference type="InterPro" id="IPR050319">
    <property type="entry name" value="ABC_transp_ATP-bind"/>
</dbReference>
<dbReference type="GO" id="GO:0055085">
    <property type="term" value="P:transmembrane transport"/>
    <property type="evidence" value="ECO:0007669"/>
    <property type="project" value="UniProtKB-ARBA"/>
</dbReference>
<dbReference type="Proteomes" id="UP000789845">
    <property type="component" value="Unassembled WGS sequence"/>
</dbReference>
<dbReference type="PROSITE" id="PS50893">
    <property type="entry name" value="ABC_TRANSPORTER_2"/>
    <property type="match status" value="1"/>
</dbReference>
<feature type="domain" description="ABC transporter" evidence="5">
    <location>
        <begin position="17"/>
        <end position="257"/>
    </location>
</feature>
<dbReference type="GO" id="GO:0015833">
    <property type="term" value="P:peptide transport"/>
    <property type="evidence" value="ECO:0007669"/>
    <property type="project" value="InterPro"/>
</dbReference>
<comment type="similarity">
    <text evidence="1">Belongs to the ABC transporter superfamily.</text>
</comment>
<dbReference type="InterPro" id="IPR003439">
    <property type="entry name" value="ABC_transporter-like_ATP-bd"/>
</dbReference>
<dbReference type="EMBL" id="CAKJTG010000025">
    <property type="protein sequence ID" value="CAG9609916.1"/>
    <property type="molecule type" value="Genomic_DNA"/>
</dbReference>
<dbReference type="Gene3D" id="3.40.50.300">
    <property type="entry name" value="P-loop containing nucleotide triphosphate hydrolases"/>
    <property type="match status" value="1"/>
</dbReference>
<keyword evidence="3" id="KW-0547">Nucleotide-binding</keyword>
<dbReference type="GO" id="GO:0005524">
    <property type="term" value="F:ATP binding"/>
    <property type="evidence" value="ECO:0007669"/>
    <property type="project" value="UniProtKB-KW"/>
</dbReference>
<dbReference type="InterPro" id="IPR027417">
    <property type="entry name" value="P-loop_NTPase"/>
</dbReference>
<evidence type="ECO:0000313" key="6">
    <source>
        <dbReference type="EMBL" id="CAG9609916.1"/>
    </source>
</evidence>
<dbReference type="PROSITE" id="PS00211">
    <property type="entry name" value="ABC_TRANSPORTER_1"/>
    <property type="match status" value="1"/>
</dbReference>
<dbReference type="Pfam" id="PF08352">
    <property type="entry name" value="oligo_HPY"/>
    <property type="match status" value="1"/>
</dbReference>
<dbReference type="InterPro" id="IPR003593">
    <property type="entry name" value="AAA+_ATPase"/>
</dbReference>
<proteinExistence type="inferred from homology"/>
<name>A0A9C7LB95_9BACI</name>
<organism evidence="6 7">
    <name type="scientific">Pseudoneobacillus rhizosphaerae</name>
    <dbReference type="NCBI Taxonomy" id="2880968"/>
    <lineage>
        <taxon>Bacteria</taxon>
        <taxon>Bacillati</taxon>
        <taxon>Bacillota</taxon>
        <taxon>Bacilli</taxon>
        <taxon>Bacillales</taxon>
        <taxon>Bacillaceae</taxon>
        <taxon>Pseudoneobacillus</taxon>
    </lineage>
</organism>
<keyword evidence="7" id="KW-1185">Reference proteome</keyword>
<evidence type="ECO:0000313" key="7">
    <source>
        <dbReference type="Proteomes" id="UP000789845"/>
    </source>
</evidence>
<gene>
    <name evidence="6" type="primary">oppF_8</name>
    <name evidence="6" type="ORF">NEOCIP111885_03659</name>
</gene>
<dbReference type="Pfam" id="PF00005">
    <property type="entry name" value="ABC_tran"/>
    <property type="match status" value="1"/>
</dbReference>
<dbReference type="CDD" id="cd03257">
    <property type="entry name" value="ABC_NikE_OppD_transporters"/>
    <property type="match status" value="1"/>
</dbReference>
<accession>A0A9C7LB95</accession>
<reference evidence="6" key="1">
    <citation type="submission" date="2021-10" db="EMBL/GenBank/DDBJ databases">
        <authorList>
            <person name="Criscuolo A."/>
        </authorList>
    </citation>
    <scope>NUCLEOTIDE SEQUENCE</scope>
    <source>
        <strain evidence="6">CIP111885</strain>
    </source>
</reference>
<keyword evidence="2" id="KW-0813">Transport</keyword>
<dbReference type="InterPro" id="IPR013563">
    <property type="entry name" value="Oligopep_ABC_C"/>
</dbReference>
<evidence type="ECO:0000256" key="3">
    <source>
        <dbReference type="ARBA" id="ARBA00022741"/>
    </source>
</evidence>
<evidence type="ECO:0000256" key="4">
    <source>
        <dbReference type="ARBA" id="ARBA00022840"/>
    </source>
</evidence>
<evidence type="ECO:0000256" key="1">
    <source>
        <dbReference type="ARBA" id="ARBA00005417"/>
    </source>
</evidence>
<dbReference type="InterPro" id="IPR017871">
    <property type="entry name" value="ABC_transporter-like_CS"/>
</dbReference>
<evidence type="ECO:0000259" key="5">
    <source>
        <dbReference type="PROSITE" id="PS50893"/>
    </source>
</evidence>
<dbReference type="FunFam" id="3.40.50.300:FF:000016">
    <property type="entry name" value="Oligopeptide ABC transporter ATP-binding component"/>
    <property type="match status" value="1"/>
</dbReference>
<evidence type="ECO:0000256" key="2">
    <source>
        <dbReference type="ARBA" id="ARBA00022448"/>
    </source>
</evidence>
<comment type="caution">
    <text evidence="6">The sequence shown here is derived from an EMBL/GenBank/DDBJ whole genome shotgun (WGS) entry which is preliminary data.</text>
</comment>
<dbReference type="AlphaFoldDB" id="A0A9C7LB95"/>
<dbReference type="PANTHER" id="PTHR43776">
    <property type="entry name" value="TRANSPORT ATP-BINDING PROTEIN"/>
    <property type="match status" value="1"/>
</dbReference>
<protein>
    <submittedName>
        <fullName evidence="6">Oligopeptide transport ATP-binding protein OppF</fullName>
    </submittedName>
</protein>
<dbReference type="NCBIfam" id="TIGR01727">
    <property type="entry name" value="oligo_HPY"/>
    <property type="match status" value="1"/>
</dbReference>
<dbReference type="GO" id="GO:0016887">
    <property type="term" value="F:ATP hydrolysis activity"/>
    <property type="evidence" value="ECO:0007669"/>
    <property type="project" value="InterPro"/>
</dbReference>
<dbReference type="SUPFAM" id="SSF52540">
    <property type="entry name" value="P-loop containing nucleoside triphosphate hydrolases"/>
    <property type="match status" value="1"/>
</dbReference>
<sequence>MEQTAILEIKNLKKHFVMTKGIIKKNTTKVRAVDGLNFDVYQGETLGIVGESGCGKSTTGQLILGLLDATEGNIYFQNRDLAVLSQEELRKARRDLQVIFQDPYSSLNPRMTVEELIGEPLVVHKLASGKKLREEVIELMKLVGLGEHQLKRFPHEFSGGQRQRIGIARALALKPKVIVCDEAVSALDVSIQAQILNLLKKLQRELGLTYVFIAHGLPAVRHISDRIGVMYLGRMVELSDRDEIFEKPLHPYTQALLDSVPIPDPKLRKEHQLIEGEIPNPSNPPSGCHFHPRCPYATDRCRQEDPEYREIMPKHFVACHHPLL</sequence>
<dbReference type="PANTHER" id="PTHR43776:SF7">
    <property type="entry name" value="D,D-DIPEPTIDE TRANSPORT ATP-BINDING PROTEIN DDPF-RELATED"/>
    <property type="match status" value="1"/>
</dbReference>
<dbReference type="SMART" id="SM00382">
    <property type="entry name" value="AAA"/>
    <property type="match status" value="1"/>
</dbReference>
<keyword evidence="4 6" id="KW-0067">ATP-binding</keyword>